<dbReference type="InterPro" id="IPR001279">
    <property type="entry name" value="Metallo-B-lactamas"/>
</dbReference>
<dbReference type="InterPro" id="IPR051453">
    <property type="entry name" value="MBL_Glyoxalase_II"/>
</dbReference>
<accession>F8A5I9</accession>
<dbReference type="AlphaFoldDB" id="F8A5I9"/>
<dbReference type="Pfam" id="PF00753">
    <property type="entry name" value="Lactamase_B"/>
    <property type="match status" value="1"/>
</dbReference>
<evidence type="ECO:0000313" key="3">
    <source>
        <dbReference type="Proteomes" id="UP000000485"/>
    </source>
</evidence>
<dbReference type="RefSeq" id="WP_013883663.1">
    <property type="nucleotide sequence ID" value="NC_015671.1"/>
</dbReference>
<keyword evidence="3" id="KW-1185">Reference proteome</keyword>
<dbReference type="PANTHER" id="PTHR46233:SF1">
    <property type="entry name" value="CONSERVED PROTEIN"/>
    <property type="match status" value="1"/>
</dbReference>
<dbReference type="SMART" id="SM00849">
    <property type="entry name" value="Lactamase_B"/>
    <property type="match status" value="1"/>
</dbReference>
<dbReference type="STRING" id="593907.Celgi_1633"/>
<feature type="domain" description="Metallo-beta-lactamase" evidence="1">
    <location>
        <begin position="39"/>
        <end position="216"/>
    </location>
</feature>
<proteinExistence type="predicted"/>
<gene>
    <name evidence="2" type="ordered locus">Celgi_1633</name>
</gene>
<sequence length="237" mass="25141">MTPDRPADGYDGHVEPGGPTAVRVLDEVVLRKVSVGPLDNNAYLVTCRRDGAQLLVDAAADADRLLALVREGNGAARLDTVVTTHRHGDHLGALRSVVAVTGAHVAAGADDADAVAAAADVPVTRRLHAGDLLVVGHVTLEVVALRGHTPGSVALVYREPEHAAHPGRAHVLTGDSLFPGGVGKTHGPDDFARLWHDVVTHLFDRFDDDTWIYPGHGDDTTLGTERPHLAAWRARGW</sequence>
<protein>
    <submittedName>
        <fullName evidence="2">Zn-dependent hydrolase, glyoxylase</fullName>
    </submittedName>
</protein>
<organism evidence="2 3">
    <name type="scientific">Cellulomonas gilvus (strain ATCC 13127 / NRRL B-14078)</name>
    <name type="common">Cellvibrio gilvus</name>
    <dbReference type="NCBI Taxonomy" id="593907"/>
    <lineage>
        <taxon>Bacteria</taxon>
        <taxon>Bacillati</taxon>
        <taxon>Actinomycetota</taxon>
        <taxon>Actinomycetes</taxon>
        <taxon>Micrococcales</taxon>
        <taxon>Cellulomonadaceae</taxon>
        <taxon>Cellulomonas</taxon>
    </lineage>
</organism>
<dbReference type="Proteomes" id="UP000000485">
    <property type="component" value="Chromosome"/>
</dbReference>
<dbReference type="Gene3D" id="3.60.15.10">
    <property type="entry name" value="Ribonuclease Z/Hydroxyacylglutathione hydrolase-like"/>
    <property type="match status" value="1"/>
</dbReference>
<reference evidence="3" key="1">
    <citation type="submission" date="2011-04" db="EMBL/GenBank/DDBJ databases">
        <title>Complete sequence of Cellvibrio gilvus ATCC 13127.</title>
        <authorList>
            <person name="Lucas S."/>
            <person name="Han J."/>
            <person name="Lapidus A."/>
            <person name="Cheng J.-F."/>
            <person name="Goodwin L."/>
            <person name="Pitluck S."/>
            <person name="Peters L."/>
            <person name="Munk A."/>
            <person name="Detter J.C."/>
            <person name="Han C."/>
            <person name="Tapia R."/>
            <person name="Land M."/>
            <person name="Hauser L."/>
            <person name="Kyrpides N."/>
            <person name="Ivanova N."/>
            <person name="Ovchinnikova G."/>
            <person name="Pagani I."/>
            <person name="Mead D."/>
            <person name="Brumm P."/>
            <person name="Woyke T."/>
        </authorList>
    </citation>
    <scope>NUCLEOTIDE SEQUENCE [LARGE SCALE GENOMIC DNA]</scope>
    <source>
        <strain evidence="3">ATCC 13127 / NRRL B-14078</strain>
    </source>
</reference>
<dbReference type="CDD" id="cd06262">
    <property type="entry name" value="metallo-hydrolase-like_MBL-fold"/>
    <property type="match status" value="1"/>
</dbReference>
<dbReference type="EMBL" id="CP002665">
    <property type="protein sequence ID" value="AEI12144.1"/>
    <property type="molecule type" value="Genomic_DNA"/>
</dbReference>
<dbReference type="SUPFAM" id="SSF56281">
    <property type="entry name" value="Metallo-hydrolase/oxidoreductase"/>
    <property type="match status" value="1"/>
</dbReference>
<dbReference type="KEGG" id="cga:Celgi_1633"/>
<name>F8A5I9_CELGA</name>
<dbReference type="OrthoDB" id="2971563at2"/>
<dbReference type="HOGENOM" id="CLU_030571_5_4_11"/>
<dbReference type="GO" id="GO:0016787">
    <property type="term" value="F:hydrolase activity"/>
    <property type="evidence" value="ECO:0007669"/>
    <property type="project" value="UniProtKB-KW"/>
</dbReference>
<dbReference type="eggNOG" id="COG0491">
    <property type="taxonomic scope" value="Bacteria"/>
</dbReference>
<evidence type="ECO:0000313" key="2">
    <source>
        <dbReference type="EMBL" id="AEI12144.1"/>
    </source>
</evidence>
<keyword evidence="2" id="KW-0378">Hydrolase</keyword>
<dbReference type="PANTHER" id="PTHR46233">
    <property type="entry name" value="HYDROXYACYLGLUTATHIONE HYDROLASE GLOC"/>
    <property type="match status" value="1"/>
</dbReference>
<dbReference type="InterPro" id="IPR036866">
    <property type="entry name" value="RibonucZ/Hydroxyglut_hydro"/>
</dbReference>
<evidence type="ECO:0000259" key="1">
    <source>
        <dbReference type="SMART" id="SM00849"/>
    </source>
</evidence>